<name>A0A0F9KWD9_9ZZZZ</name>
<dbReference type="InterPro" id="IPR056909">
    <property type="entry name" value="SU10_portal"/>
</dbReference>
<dbReference type="Pfam" id="PF23899">
    <property type="entry name" value="SU10_portal"/>
    <property type="match status" value="1"/>
</dbReference>
<evidence type="ECO:0000313" key="2">
    <source>
        <dbReference type="EMBL" id="KKM79111.1"/>
    </source>
</evidence>
<accession>A0A0F9KWD9</accession>
<sequence>MPELKKLLKFGTRHHQFVREAVWKRKRFSEDKMRMRYERWRKDEESFIFYMPEKDVDAQRRVLRESGGQPQMTTLKVPYDYAVLMSAHTYWTSVFLGRDPIFQYAGREGQSQDATLAMEALVNHQITAGRCIPPLYIWLLDVGKYGVGIIGDFWDEEKNVVAKIVDVPDEYLGIQLGTFTKQIKRVLVEGFQGNRVYNVRPYDFYPDPRVTILNLQEGEFCGRRVPVGWNQIIKRAATGKYFNIGQLRKWRHKNYRSVEEGSAQIMRPVRPGDETWIETMDMSNVELLEMYIEIIPKQWKLGDSTYPEIWVFTLANDEIIIGAQPLGLYHNKFPFSALELEPDGYAMFKRSMLEIAKPMTDIITWLVNTHFYNTRKALNDMFVVDPSKVVMKDVLDPKPGKIIRLKDEMFGQDVRSAITQFQVTDVTQGHMNDVQSIANMLQRITGVSDPVMGMPSQKGRQTATEVRTSSTFSVNRLKTVSEWFSHTGFTDLSYMLVANSQQLYDKSQKVRIAGDMWNYKGGQRFLEVTPDMIAGGWDFVPVDGTLPIDRFAQVNMWTQLLQQMAQSPQVLQEFDLGQIFSWVAQLGGLKNINQFKIEIGDPAALEQQAAAGNVVPISGQSSGRRPGGDTAEAGGAPIPAQVPAVGPGG</sequence>
<reference evidence="2" key="1">
    <citation type="journal article" date="2015" name="Nature">
        <title>Complex archaea that bridge the gap between prokaryotes and eukaryotes.</title>
        <authorList>
            <person name="Spang A."/>
            <person name="Saw J.H."/>
            <person name="Jorgensen S.L."/>
            <person name="Zaremba-Niedzwiedzka K."/>
            <person name="Martijn J."/>
            <person name="Lind A.E."/>
            <person name="van Eijk R."/>
            <person name="Schleper C."/>
            <person name="Guy L."/>
            <person name="Ettema T.J."/>
        </authorList>
    </citation>
    <scope>NUCLEOTIDE SEQUENCE</scope>
</reference>
<evidence type="ECO:0000256" key="1">
    <source>
        <dbReference type="SAM" id="MobiDB-lite"/>
    </source>
</evidence>
<comment type="caution">
    <text evidence="2">The sequence shown here is derived from an EMBL/GenBank/DDBJ whole genome shotgun (WGS) entry which is preliminary data.</text>
</comment>
<dbReference type="EMBL" id="LAZR01008383">
    <property type="protein sequence ID" value="KKM79111.1"/>
    <property type="molecule type" value="Genomic_DNA"/>
</dbReference>
<dbReference type="AlphaFoldDB" id="A0A0F9KWD9"/>
<evidence type="ECO:0008006" key="3">
    <source>
        <dbReference type="Google" id="ProtNLM"/>
    </source>
</evidence>
<gene>
    <name evidence="2" type="ORF">LCGC14_1353190</name>
</gene>
<organism evidence="2">
    <name type="scientific">marine sediment metagenome</name>
    <dbReference type="NCBI Taxonomy" id="412755"/>
    <lineage>
        <taxon>unclassified sequences</taxon>
        <taxon>metagenomes</taxon>
        <taxon>ecological metagenomes</taxon>
    </lineage>
</organism>
<protein>
    <recommendedName>
        <fullName evidence="3">Portal protein</fullName>
    </recommendedName>
</protein>
<proteinExistence type="predicted"/>
<feature type="region of interest" description="Disordered" evidence="1">
    <location>
        <begin position="616"/>
        <end position="649"/>
    </location>
</feature>